<organism evidence="1 2">
    <name type="scientific">Neobacillus massiliamazoniensis</name>
    <dbReference type="NCBI Taxonomy" id="1499688"/>
    <lineage>
        <taxon>Bacteria</taxon>
        <taxon>Bacillati</taxon>
        <taxon>Bacillota</taxon>
        <taxon>Bacilli</taxon>
        <taxon>Bacillales</taxon>
        <taxon>Bacillaceae</taxon>
        <taxon>Neobacillus</taxon>
    </lineage>
</organism>
<proteinExistence type="predicted"/>
<gene>
    <name evidence="1" type="ORF">BN000_03096</name>
</gene>
<accession>A0A0U1NZ48</accession>
<sequence length="74" mass="8578">MENLVTTDQVICGNVFMFEMENGETKSFRVIGETPSHYILSFSNEDGSLEVFEKPKKDVSGIYDVKEWWISHEK</sequence>
<dbReference type="EMBL" id="CVRB01000003">
    <property type="protein sequence ID" value="CRK83138.1"/>
    <property type="molecule type" value="Genomic_DNA"/>
</dbReference>
<evidence type="ECO:0008006" key="3">
    <source>
        <dbReference type="Google" id="ProtNLM"/>
    </source>
</evidence>
<protein>
    <recommendedName>
        <fullName evidence="3">DUF1292 domain-containing protein</fullName>
    </recommendedName>
</protein>
<evidence type="ECO:0000313" key="1">
    <source>
        <dbReference type="EMBL" id="CRK83138.1"/>
    </source>
</evidence>
<keyword evidence="2" id="KW-1185">Reference proteome</keyword>
<reference evidence="2" key="1">
    <citation type="submission" date="2015-05" db="EMBL/GenBank/DDBJ databases">
        <authorList>
            <person name="Urmite Genomes"/>
        </authorList>
    </citation>
    <scope>NUCLEOTIDE SEQUENCE [LARGE SCALE GENOMIC DNA]</scope>
    <source>
        <strain evidence="2">LF1</strain>
    </source>
</reference>
<dbReference type="OrthoDB" id="2905967at2"/>
<dbReference type="AlphaFoldDB" id="A0A0U1NZ48"/>
<dbReference type="Proteomes" id="UP000199087">
    <property type="component" value="Unassembled WGS sequence"/>
</dbReference>
<dbReference type="RefSeq" id="WP_090635418.1">
    <property type="nucleotide sequence ID" value="NZ_CVRB01000003.1"/>
</dbReference>
<evidence type="ECO:0000313" key="2">
    <source>
        <dbReference type="Proteomes" id="UP000199087"/>
    </source>
</evidence>
<name>A0A0U1NZ48_9BACI</name>